<protein>
    <recommendedName>
        <fullName evidence="14">Nuclear pore complex protein Nup133</fullName>
    </recommendedName>
</protein>
<evidence type="ECO:0000259" key="10">
    <source>
        <dbReference type="Pfam" id="PF03177"/>
    </source>
</evidence>
<dbReference type="Gene3D" id="2.130.10.10">
    <property type="entry name" value="YVTN repeat-like/Quinoprotein amine dehydrogenase"/>
    <property type="match status" value="1"/>
</dbReference>
<evidence type="ECO:0000256" key="6">
    <source>
        <dbReference type="ARBA" id="ARBA00023010"/>
    </source>
</evidence>
<evidence type="ECO:0000256" key="3">
    <source>
        <dbReference type="ARBA" id="ARBA00022448"/>
    </source>
</evidence>
<keyword evidence="6" id="KW-0811">Translocation</keyword>
<dbReference type="Proteomes" id="UP001217089">
    <property type="component" value="Unassembled WGS sequence"/>
</dbReference>
<evidence type="ECO:0000256" key="8">
    <source>
        <dbReference type="SAM" id="MobiDB-lite"/>
    </source>
</evidence>
<keyword evidence="3" id="KW-0813">Transport</keyword>
<sequence length="909" mass="102065">MHVQNFPGKYITTMFSPRAPTTRSKSSPFLKTPQSNRPQNRRVSNLFTPKGRTPAGKNAGNRSLQTSQVIEETDQHRVESFGTPLPVLIREALTLADKHTEITVKVDPSGWAWLVGGRKLFIWRYKHGQTKRNSVFCKELMLPPSDLAHNADRVCVIPDKTDQQSASCVAVSPEGIVRYWANIAYEGSSMEISAELRGEECACVINFPPFGCLLATTTSSLVLLSPVQGQTSMVCHALKGSQGMFAGISRRMSSFIFGASPLQATGAPLQAIVPGNMDHEERSFYVLSGTLLQRWSVYDGCTEKLFYQIDADRINGVVILGAGVNSEVNTVLHFALAYIVTEMSGTPVALDDLVVIDHTDRYEENTEHQLQNYKLLVPDTHHRISYIYDKERILFMPGNSQEVVDLAAPGGNILGAGLCDRIGVFFSGSTGLFSLTSAQKQEVSIMDEPVEEISRADMSVMAASSSQIQELSISEDKTARLKAVFLEAMRGNTSIAQAGLAELFPLGSETDSELDKHVVNLSQDIIDDFPSSDPRWAESRQVVPGKESLMLTRNVLCEHAEKIQAAIALRQLHSEYVGIIDSSIRKVLERRGNASILNDLTPQDIFYREVSKVHEIVEAMMEYEDEFLLCNVTTPEVLTVISSVNAILEYTRTLEEAIPEVQDSDIQEMLFQQLVSFADIILGGYAYQLESLVQAGKQTVHFTELQRRYEQDRPYLILPLLENERFELAASLAEKYLDFEILVRLCEQTNSSDRIERYLTQFADKGFSDFLYNWYMKEGKRGKLMTLPISQHAELGQFLQSDDTLMSLSKLSGLASEEQSDLVKRNITETWYRQRYYESHVTFRAYKGMVKFYFKIFIISPDILMLFSAIVLYIKSHLILPHIEKALLGNKSYTCTYSTSVLECFSNTI</sequence>
<dbReference type="PANTHER" id="PTHR13405">
    <property type="entry name" value="NUCLEAR PORE COMPLEX PROTEIN NUP133"/>
    <property type="match status" value="1"/>
</dbReference>
<feature type="compositionally biased region" description="Polar residues" evidence="8">
    <location>
        <begin position="13"/>
        <end position="47"/>
    </location>
</feature>
<keyword evidence="9" id="KW-0472">Membrane</keyword>
<dbReference type="InterPro" id="IPR037624">
    <property type="entry name" value="Nup133-like"/>
</dbReference>
<evidence type="ECO:0000259" key="11">
    <source>
        <dbReference type="Pfam" id="PF08801"/>
    </source>
</evidence>
<feature type="region of interest" description="Disordered" evidence="8">
    <location>
        <begin position="1"/>
        <end position="62"/>
    </location>
</feature>
<comment type="caution">
    <text evidence="12">The sequence shown here is derived from an EMBL/GenBank/DDBJ whole genome shotgun (WGS) entry which is preliminary data.</text>
</comment>
<dbReference type="PANTHER" id="PTHR13405:SF11">
    <property type="entry name" value="NUCLEAR PORE COMPLEX PROTEIN NUP133"/>
    <property type="match status" value="1"/>
</dbReference>
<comment type="similarity">
    <text evidence="2">Belongs to the nucleoporin Nup133 family.</text>
</comment>
<organism evidence="12 13">
    <name type="scientific">Tegillarca granosa</name>
    <name type="common">Malaysian cockle</name>
    <name type="synonym">Anadara granosa</name>
    <dbReference type="NCBI Taxonomy" id="220873"/>
    <lineage>
        <taxon>Eukaryota</taxon>
        <taxon>Metazoa</taxon>
        <taxon>Spiralia</taxon>
        <taxon>Lophotrochozoa</taxon>
        <taxon>Mollusca</taxon>
        <taxon>Bivalvia</taxon>
        <taxon>Autobranchia</taxon>
        <taxon>Pteriomorphia</taxon>
        <taxon>Arcoida</taxon>
        <taxon>Arcoidea</taxon>
        <taxon>Arcidae</taxon>
        <taxon>Tegillarca</taxon>
    </lineage>
</organism>
<dbReference type="Pfam" id="PF08801">
    <property type="entry name" value="Nucleoporin_N"/>
    <property type="match status" value="1"/>
</dbReference>
<comment type="subcellular location">
    <subcellularLocation>
        <location evidence="1">Nucleus envelope</location>
    </subcellularLocation>
</comment>
<feature type="domain" description="Nucleoporin Nup133/Nup155-like N-terminal" evidence="11">
    <location>
        <begin position="81"/>
        <end position="298"/>
    </location>
</feature>
<evidence type="ECO:0000256" key="4">
    <source>
        <dbReference type="ARBA" id="ARBA00022816"/>
    </source>
</evidence>
<evidence type="ECO:0000313" key="13">
    <source>
        <dbReference type="Proteomes" id="UP001217089"/>
    </source>
</evidence>
<keyword evidence="4" id="KW-0509">mRNA transport</keyword>
<feature type="domain" description="Nucleoporin Nup133/Nup155-like C-terminal" evidence="10">
    <location>
        <begin position="700"/>
        <end position="812"/>
    </location>
</feature>
<keyword evidence="7" id="KW-0539">Nucleus</keyword>
<dbReference type="EMBL" id="JARBDR010000657">
    <property type="protein sequence ID" value="KAJ8308040.1"/>
    <property type="molecule type" value="Genomic_DNA"/>
</dbReference>
<accession>A0ABQ9EXD2</accession>
<dbReference type="InterPro" id="IPR015943">
    <property type="entry name" value="WD40/YVTN_repeat-like_dom_sf"/>
</dbReference>
<feature type="transmembrane region" description="Helical" evidence="9">
    <location>
        <begin position="852"/>
        <end position="874"/>
    </location>
</feature>
<evidence type="ECO:0000256" key="1">
    <source>
        <dbReference type="ARBA" id="ARBA00004259"/>
    </source>
</evidence>
<evidence type="ECO:0000256" key="9">
    <source>
        <dbReference type="SAM" id="Phobius"/>
    </source>
</evidence>
<evidence type="ECO:0000256" key="2">
    <source>
        <dbReference type="ARBA" id="ARBA00005569"/>
    </source>
</evidence>
<keyword evidence="9" id="KW-1133">Transmembrane helix</keyword>
<evidence type="ECO:0000256" key="5">
    <source>
        <dbReference type="ARBA" id="ARBA00022927"/>
    </source>
</evidence>
<evidence type="ECO:0000313" key="12">
    <source>
        <dbReference type="EMBL" id="KAJ8308040.1"/>
    </source>
</evidence>
<dbReference type="InterPro" id="IPR014908">
    <property type="entry name" value="Nucleoporin_Nup133/Nup155_N"/>
</dbReference>
<dbReference type="Pfam" id="PF03177">
    <property type="entry name" value="Nucleoporin_C"/>
    <property type="match status" value="1"/>
</dbReference>
<gene>
    <name evidence="12" type="ORF">KUTeg_012914</name>
</gene>
<keyword evidence="13" id="KW-1185">Reference proteome</keyword>
<dbReference type="InterPro" id="IPR007187">
    <property type="entry name" value="Nucleoporin_Nup133/Nup155_C"/>
</dbReference>
<keyword evidence="5" id="KW-0653">Protein transport</keyword>
<keyword evidence="9" id="KW-0812">Transmembrane</keyword>
<reference evidence="12 13" key="1">
    <citation type="submission" date="2022-12" db="EMBL/GenBank/DDBJ databases">
        <title>Chromosome-level genome of Tegillarca granosa.</title>
        <authorList>
            <person name="Kim J."/>
        </authorList>
    </citation>
    <scope>NUCLEOTIDE SEQUENCE [LARGE SCALE GENOMIC DNA]</scope>
    <source>
        <strain evidence="12">Teg-2019</strain>
        <tissue evidence="12">Adductor muscle</tissue>
    </source>
</reference>
<evidence type="ECO:0000256" key="7">
    <source>
        <dbReference type="ARBA" id="ARBA00023242"/>
    </source>
</evidence>
<name>A0ABQ9EXD2_TEGGR</name>
<evidence type="ECO:0008006" key="14">
    <source>
        <dbReference type="Google" id="ProtNLM"/>
    </source>
</evidence>
<dbReference type="SUPFAM" id="SSF117289">
    <property type="entry name" value="Nucleoporin domain"/>
    <property type="match status" value="1"/>
</dbReference>
<proteinExistence type="inferred from homology"/>